<evidence type="ECO:0000256" key="2">
    <source>
        <dbReference type="ARBA" id="ARBA00022741"/>
    </source>
</evidence>
<dbReference type="Gramene" id="OGLUM08G09930.1">
    <property type="protein sequence ID" value="OGLUM08G09930.1"/>
    <property type="gene ID" value="OGLUM08G09930"/>
</dbReference>
<dbReference type="STRING" id="40148.A0A0E0ATD7"/>
<feature type="region of interest" description="Disordered" evidence="6">
    <location>
        <begin position="1"/>
        <end position="45"/>
    </location>
</feature>
<dbReference type="GO" id="GO:0004386">
    <property type="term" value="F:helicase activity"/>
    <property type="evidence" value="ECO:0007669"/>
    <property type="project" value="UniProtKB-KW"/>
</dbReference>
<keyword evidence="5" id="KW-0539">Nucleus</keyword>
<dbReference type="Proteomes" id="UP000026961">
    <property type="component" value="Chromosome 8"/>
</dbReference>
<dbReference type="HOGENOM" id="CLU_746751_0_0_1"/>
<evidence type="ECO:0000256" key="5">
    <source>
        <dbReference type="ARBA" id="ARBA00023242"/>
    </source>
</evidence>
<protein>
    <recommendedName>
        <fullName evidence="9">SNF2 N-terminal domain-containing protein</fullName>
    </recommendedName>
</protein>
<dbReference type="EnsemblPlants" id="OGLUM08G09930.1">
    <property type="protein sequence ID" value="OGLUM08G09930.1"/>
    <property type="gene ID" value="OGLUM08G09930"/>
</dbReference>
<accession>A0A0E0ATD7</accession>
<evidence type="ECO:0000256" key="4">
    <source>
        <dbReference type="ARBA" id="ARBA00022840"/>
    </source>
</evidence>
<comment type="subcellular location">
    <subcellularLocation>
        <location evidence="1">Nucleus</location>
    </subcellularLocation>
</comment>
<dbReference type="PANTHER" id="PTHR45821:SF1">
    <property type="entry name" value="ATP-DEPENDENT HELICASE FAMILY PROTEIN-RELATED"/>
    <property type="match status" value="1"/>
</dbReference>
<dbReference type="InterPro" id="IPR044567">
    <property type="entry name" value="CLSY/DRD1"/>
</dbReference>
<dbReference type="AlphaFoldDB" id="A0A0E0ATD7"/>
<sequence>MQKQKDSSAIIVLDSDDEDEYTEGCEQLTSENNKQQAPSGPTSPYTTWIVSSTKDQVNGTLHVDGVQSTQIVPYDQNAPLINQFPLQTSWQPSIQYERVILQKRPEEQRVQDLVASRTRTNYHESRSKDADEIDTGAVKVSEDFIVSDIAIHPRHAKQMRPHQLEGFSFLADKRVEQLEVLKYWEAQMSILFLGYKQFSRIICGDGDGNIAAACWDRLLMVPNLLILDEGHTPRNRETDVLASLKRHHAKWSCLNHVSEVFNILDLVHPKFLKMESSRPIARRIMSQVAISGIRSLKGVHDSAFTESVEDTLLNDDNFTRKAHVIRSLRELTKDVLHYYKGDILDELPGLVDFSVFLKLSNKLKEIVHCWN</sequence>
<dbReference type="GO" id="GO:0005634">
    <property type="term" value="C:nucleus"/>
    <property type="evidence" value="ECO:0007669"/>
    <property type="project" value="UniProtKB-SubCell"/>
</dbReference>
<organism evidence="7">
    <name type="scientific">Oryza glumipatula</name>
    <dbReference type="NCBI Taxonomy" id="40148"/>
    <lineage>
        <taxon>Eukaryota</taxon>
        <taxon>Viridiplantae</taxon>
        <taxon>Streptophyta</taxon>
        <taxon>Embryophyta</taxon>
        <taxon>Tracheophyta</taxon>
        <taxon>Spermatophyta</taxon>
        <taxon>Magnoliopsida</taxon>
        <taxon>Liliopsida</taxon>
        <taxon>Poales</taxon>
        <taxon>Poaceae</taxon>
        <taxon>BOP clade</taxon>
        <taxon>Oryzoideae</taxon>
        <taxon>Oryzeae</taxon>
        <taxon>Oryzinae</taxon>
        <taxon>Oryza</taxon>
    </lineage>
</organism>
<evidence type="ECO:0008006" key="9">
    <source>
        <dbReference type="Google" id="ProtNLM"/>
    </source>
</evidence>
<dbReference type="PANTHER" id="PTHR45821">
    <property type="entry name" value="SNF2 DOMAIN-CONTAINING PROTEIN CLASSY 2-RELATED"/>
    <property type="match status" value="1"/>
</dbReference>
<feature type="compositionally biased region" description="Acidic residues" evidence="6">
    <location>
        <begin position="14"/>
        <end position="23"/>
    </location>
</feature>
<dbReference type="eggNOG" id="KOG0390">
    <property type="taxonomic scope" value="Eukaryota"/>
</dbReference>
<keyword evidence="2" id="KW-0547">Nucleotide-binding</keyword>
<name>A0A0E0ATD7_9ORYZ</name>
<evidence type="ECO:0000256" key="3">
    <source>
        <dbReference type="ARBA" id="ARBA00022806"/>
    </source>
</evidence>
<evidence type="ECO:0000256" key="6">
    <source>
        <dbReference type="SAM" id="MobiDB-lite"/>
    </source>
</evidence>
<proteinExistence type="predicted"/>
<evidence type="ECO:0000313" key="8">
    <source>
        <dbReference type="Proteomes" id="UP000026961"/>
    </source>
</evidence>
<feature type="compositionally biased region" description="Polar residues" evidence="6">
    <location>
        <begin position="27"/>
        <end position="45"/>
    </location>
</feature>
<reference evidence="7" key="1">
    <citation type="submission" date="2015-04" db="UniProtKB">
        <authorList>
            <consortium name="EnsemblPlants"/>
        </authorList>
    </citation>
    <scope>IDENTIFICATION</scope>
</reference>
<evidence type="ECO:0000256" key="1">
    <source>
        <dbReference type="ARBA" id="ARBA00004123"/>
    </source>
</evidence>
<evidence type="ECO:0000313" key="7">
    <source>
        <dbReference type="EnsemblPlants" id="OGLUM08G09930.1"/>
    </source>
</evidence>
<keyword evidence="8" id="KW-1185">Reference proteome</keyword>
<dbReference type="GO" id="GO:0080188">
    <property type="term" value="P:gene silencing by siRNA-directed DNA methylation"/>
    <property type="evidence" value="ECO:0007669"/>
    <property type="project" value="InterPro"/>
</dbReference>
<keyword evidence="4" id="KW-0067">ATP-binding</keyword>
<keyword evidence="3" id="KW-0347">Helicase</keyword>
<keyword evidence="3" id="KW-0378">Hydrolase</keyword>
<dbReference type="GO" id="GO:0005524">
    <property type="term" value="F:ATP binding"/>
    <property type="evidence" value="ECO:0007669"/>
    <property type="project" value="UniProtKB-KW"/>
</dbReference>
<reference evidence="7" key="2">
    <citation type="submission" date="2018-05" db="EMBL/GenBank/DDBJ databases">
        <title>OgluRS3 (Oryza glumaepatula Reference Sequence Version 3).</title>
        <authorList>
            <person name="Zhang J."/>
            <person name="Kudrna D."/>
            <person name="Lee S."/>
            <person name="Talag J."/>
            <person name="Welchert J."/>
            <person name="Wing R.A."/>
        </authorList>
    </citation>
    <scope>NUCLEOTIDE SEQUENCE [LARGE SCALE GENOMIC DNA]</scope>
</reference>